<evidence type="ECO:0000313" key="4">
    <source>
        <dbReference type="Proteomes" id="UP000015241"/>
    </source>
</evidence>
<dbReference type="HOGENOM" id="CLU_038720_1_0_1"/>
<dbReference type="InterPro" id="IPR008928">
    <property type="entry name" value="6-hairpin_glycosidase_sf"/>
</dbReference>
<accession>S8EJ79</accession>
<evidence type="ECO:0000313" key="3">
    <source>
        <dbReference type="EMBL" id="EPT03364.1"/>
    </source>
</evidence>
<dbReference type="GO" id="GO:0005975">
    <property type="term" value="P:carbohydrate metabolic process"/>
    <property type="evidence" value="ECO:0007669"/>
    <property type="project" value="InterPro"/>
</dbReference>
<evidence type="ECO:0008006" key="5">
    <source>
        <dbReference type="Google" id="ProtNLM"/>
    </source>
</evidence>
<feature type="chain" id="PRO_5004550588" description="Glycoside hydrolase family 105 protein" evidence="2">
    <location>
        <begin position="20"/>
        <end position="411"/>
    </location>
</feature>
<dbReference type="InParanoid" id="S8EJ79"/>
<dbReference type="PANTHER" id="PTHR33886">
    <property type="entry name" value="UNSATURATED RHAMNOGALACTURONAN HYDROLASE (EUROFUNG)"/>
    <property type="match status" value="1"/>
</dbReference>
<keyword evidence="4" id="KW-1185">Reference proteome</keyword>
<name>S8EJ79_FOMSC</name>
<dbReference type="InterPro" id="IPR052043">
    <property type="entry name" value="PolySaccharide_Degr_Enz"/>
</dbReference>
<feature type="signal peptide" evidence="2">
    <location>
        <begin position="1"/>
        <end position="19"/>
    </location>
</feature>
<gene>
    <name evidence="3" type="ORF">FOMPIDRAFT_51598</name>
</gene>
<dbReference type="AlphaFoldDB" id="S8EJ79"/>
<dbReference type="EMBL" id="KE504130">
    <property type="protein sequence ID" value="EPT03364.1"/>
    <property type="molecule type" value="Genomic_DNA"/>
</dbReference>
<dbReference type="OrthoDB" id="540611at2759"/>
<sequence>MFWSTLALLGVSSLPVVLGTTYSTYAANSAIARGQGNGLRSNGTPTASYEHGEFQSGLKLLYDRTGNQSYYDYIVEAVDRLVSENGTVGGDYPYYTYQLDPIRVGPTFLYLYNQTGDERYKAAADEFRSQLDTQPRTPEGQFWHKGTYPEQVCSRSVTGWADGIYMADLFYALYTVTFQPTNQSAWDDIANQFTQQFTHTIQLASSLNTTNNETNVGLLYHGYDDSHAQDWASPDRGHSPEVWDRAVGWFVMALVDVLELAPRTHETLLLRQTLNSQLQILARNVVKAADSASGVWWIVMSQPGRAGNYFESSGSSMFIYALLKGVRIGLLDDVDGSFVATARKAYEYATKNWVLPQADGTMDWNNTVVVGSLQPGNDFDYYISEPIDLNDLKGLAAFVLASIEYENLVGF</sequence>
<dbReference type="eggNOG" id="ENOG502QV67">
    <property type="taxonomic scope" value="Eukaryota"/>
</dbReference>
<dbReference type="Gene3D" id="1.50.10.10">
    <property type="match status" value="1"/>
</dbReference>
<dbReference type="InterPro" id="IPR012341">
    <property type="entry name" value="6hp_glycosidase-like_sf"/>
</dbReference>
<evidence type="ECO:0000256" key="2">
    <source>
        <dbReference type="SAM" id="SignalP"/>
    </source>
</evidence>
<dbReference type="STRING" id="743788.S8EJ79"/>
<dbReference type="GO" id="GO:0016787">
    <property type="term" value="F:hydrolase activity"/>
    <property type="evidence" value="ECO:0007669"/>
    <property type="project" value="UniProtKB-KW"/>
</dbReference>
<keyword evidence="1" id="KW-0378">Hydrolase</keyword>
<reference evidence="3 4" key="1">
    <citation type="journal article" date="2012" name="Science">
        <title>The Paleozoic origin of enzymatic lignin decomposition reconstructed from 31 fungal genomes.</title>
        <authorList>
            <person name="Floudas D."/>
            <person name="Binder M."/>
            <person name="Riley R."/>
            <person name="Barry K."/>
            <person name="Blanchette R.A."/>
            <person name="Henrissat B."/>
            <person name="Martinez A.T."/>
            <person name="Otillar R."/>
            <person name="Spatafora J.W."/>
            <person name="Yadav J.S."/>
            <person name="Aerts A."/>
            <person name="Benoit I."/>
            <person name="Boyd A."/>
            <person name="Carlson A."/>
            <person name="Copeland A."/>
            <person name="Coutinho P.M."/>
            <person name="de Vries R.P."/>
            <person name="Ferreira P."/>
            <person name="Findley K."/>
            <person name="Foster B."/>
            <person name="Gaskell J."/>
            <person name="Glotzer D."/>
            <person name="Gorecki P."/>
            <person name="Heitman J."/>
            <person name="Hesse C."/>
            <person name="Hori C."/>
            <person name="Igarashi K."/>
            <person name="Jurgens J.A."/>
            <person name="Kallen N."/>
            <person name="Kersten P."/>
            <person name="Kohler A."/>
            <person name="Kuees U."/>
            <person name="Kumar T.K.A."/>
            <person name="Kuo A."/>
            <person name="LaButti K."/>
            <person name="Larrondo L.F."/>
            <person name="Lindquist E."/>
            <person name="Ling A."/>
            <person name="Lombard V."/>
            <person name="Lucas S."/>
            <person name="Lundell T."/>
            <person name="Martin R."/>
            <person name="McLaughlin D.J."/>
            <person name="Morgenstern I."/>
            <person name="Morin E."/>
            <person name="Murat C."/>
            <person name="Nagy L.G."/>
            <person name="Nolan M."/>
            <person name="Ohm R.A."/>
            <person name="Patyshakuliyeva A."/>
            <person name="Rokas A."/>
            <person name="Ruiz-Duenas F.J."/>
            <person name="Sabat G."/>
            <person name="Salamov A."/>
            <person name="Samejima M."/>
            <person name="Schmutz J."/>
            <person name="Slot J.C."/>
            <person name="St John F."/>
            <person name="Stenlid J."/>
            <person name="Sun H."/>
            <person name="Sun S."/>
            <person name="Syed K."/>
            <person name="Tsang A."/>
            <person name="Wiebenga A."/>
            <person name="Young D."/>
            <person name="Pisabarro A."/>
            <person name="Eastwood D.C."/>
            <person name="Martin F."/>
            <person name="Cullen D."/>
            <person name="Grigoriev I.V."/>
            <person name="Hibbett D.S."/>
        </authorList>
    </citation>
    <scope>NUCLEOTIDE SEQUENCE</scope>
    <source>
        <strain evidence="4">FP-58527</strain>
    </source>
</reference>
<evidence type="ECO:0000256" key="1">
    <source>
        <dbReference type="ARBA" id="ARBA00022801"/>
    </source>
</evidence>
<keyword evidence="2" id="KW-0732">Signal</keyword>
<proteinExistence type="predicted"/>
<dbReference type="Proteomes" id="UP000015241">
    <property type="component" value="Unassembled WGS sequence"/>
</dbReference>
<dbReference type="InterPro" id="IPR010905">
    <property type="entry name" value="Glyco_hydro_88"/>
</dbReference>
<dbReference type="SUPFAM" id="SSF48208">
    <property type="entry name" value="Six-hairpin glycosidases"/>
    <property type="match status" value="1"/>
</dbReference>
<dbReference type="PANTHER" id="PTHR33886:SF11">
    <property type="entry name" value="WALL GLYCOSYL HYDROLASE YTER, PUTATIVE (AFU_ORTHOLOGUE AFUA_2G14630)-RELATED"/>
    <property type="match status" value="1"/>
</dbReference>
<dbReference type="Pfam" id="PF07470">
    <property type="entry name" value="Glyco_hydro_88"/>
    <property type="match status" value="1"/>
</dbReference>
<organism evidence="3 4">
    <name type="scientific">Fomitopsis schrenkii</name>
    <name type="common">Brown rot fungus</name>
    <dbReference type="NCBI Taxonomy" id="2126942"/>
    <lineage>
        <taxon>Eukaryota</taxon>
        <taxon>Fungi</taxon>
        <taxon>Dikarya</taxon>
        <taxon>Basidiomycota</taxon>
        <taxon>Agaricomycotina</taxon>
        <taxon>Agaricomycetes</taxon>
        <taxon>Polyporales</taxon>
        <taxon>Fomitopsis</taxon>
    </lineage>
</organism>
<protein>
    <recommendedName>
        <fullName evidence="5">Glycoside hydrolase family 105 protein</fullName>
    </recommendedName>
</protein>